<dbReference type="KEGG" id="pmq:PM3016_331"/>
<dbReference type="HOGENOM" id="CLU_069356_28_0_9"/>
<organism evidence="6 7">
    <name type="scientific">Paenibacillus mucilaginosus 3016</name>
    <dbReference type="NCBI Taxonomy" id="1116391"/>
    <lineage>
        <taxon>Bacteria</taxon>
        <taxon>Bacillati</taxon>
        <taxon>Bacillota</taxon>
        <taxon>Bacilli</taxon>
        <taxon>Bacillales</taxon>
        <taxon>Paenibacillaceae</taxon>
        <taxon>Paenibacillus</taxon>
    </lineage>
</organism>
<protein>
    <submittedName>
        <fullName evidence="6">TetR family transcriptional regulator</fullName>
    </submittedName>
</protein>
<dbReference type="InterPro" id="IPR011075">
    <property type="entry name" value="TetR_C"/>
</dbReference>
<proteinExistence type="predicted"/>
<dbReference type="Pfam" id="PF00440">
    <property type="entry name" value="TetR_N"/>
    <property type="match status" value="1"/>
</dbReference>
<evidence type="ECO:0000256" key="2">
    <source>
        <dbReference type="ARBA" id="ARBA00023125"/>
    </source>
</evidence>
<accession>H6NRM5</accession>
<evidence type="ECO:0000259" key="5">
    <source>
        <dbReference type="Pfam" id="PF16925"/>
    </source>
</evidence>
<keyword evidence="1" id="KW-0805">Transcription regulation</keyword>
<gene>
    <name evidence="6" type="ORF">PM3016_331</name>
</gene>
<evidence type="ECO:0000259" key="4">
    <source>
        <dbReference type="Pfam" id="PF00440"/>
    </source>
</evidence>
<keyword evidence="7" id="KW-1185">Reference proteome</keyword>
<feature type="domain" description="HTH tetR-type" evidence="4">
    <location>
        <begin position="17"/>
        <end position="56"/>
    </location>
</feature>
<evidence type="ECO:0000313" key="7">
    <source>
        <dbReference type="Proteomes" id="UP000007523"/>
    </source>
</evidence>
<dbReference type="PANTHER" id="PTHR47506">
    <property type="entry name" value="TRANSCRIPTIONAL REGULATORY PROTEIN"/>
    <property type="match status" value="1"/>
</dbReference>
<dbReference type="SUPFAM" id="SSF48498">
    <property type="entry name" value="Tetracyclin repressor-like, C-terminal domain"/>
    <property type="match status" value="1"/>
</dbReference>
<name>H6NRM5_9BACL</name>
<dbReference type="InterPro" id="IPR036271">
    <property type="entry name" value="Tet_transcr_reg_TetR-rel_C_sf"/>
</dbReference>
<dbReference type="SUPFAM" id="SSF46689">
    <property type="entry name" value="Homeodomain-like"/>
    <property type="match status" value="1"/>
</dbReference>
<dbReference type="EMBL" id="CP003235">
    <property type="protein sequence ID" value="AFC27307.1"/>
    <property type="molecule type" value="Genomic_DNA"/>
</dbReference>
<reference evidence="6 7" key="1">
    <citation type="journal article" date="2012" name="J. Bacteriol.">
        <title>Complete Genome Sequence of Paenibacillus mucilaginosus 3016, a Bacterium Functional as Microbial Fertilizer.</title>
        <authorList>
            <person name="Ma M."/>
            <person name="Wang Z."/>
            <person name="Li L."/>
            <person name="Jiang X."/>
            <person name="Guan D."/>
            <person name="Cao F."/>
            <person name="Chen H."/>
            <person name="Wang X."/>
            <person name="Shen D."/>
            <person name="Du B."/>
            <person name="Li J."/>
        </authorList>
    </citation>
    <scope>NUCLEOTIDE SEQUENCE [LARGE SCALE GENOMIC DNA]</scope>
    <source>
        <strain evidence="6 7">3016</strain>
    </source>
</reference>
<dbReference type="InterPro" id="IPR001647">
    <property type="entry name" value="HTH_TetR"/>
</dbReference>
<keyword evidence="3" id="KW-0804">Transcription</keyword>
<evidence type="ECO:0000256" key="3">
    <source>
        <dbReference type="ARBA" id="ARBA00023163"/>
    </source>
</evidence>
<keyword evidence="2" id="KW-0238">DNA-binding</keyword>
<dbReference type="Gene3D" id="1.10.10.60">
    <property type="entry name" value="Homeodomain-like"/>
    <property type="match status" value="1"/>
</dbReference>
<dbReference type="STRING" id="1116391.PM3016_331"/>
<feature type="domain" description="Tetracyclin repressor-like C-terminal" evidence="5">
    <location>
        <begin position="81"/>
        <end position="185"/>
    </location>
</feature>
<dbReference type="Pfam" id="PF16925">
    <property type="entry name" value="TetR_C_13"/>
    <property type="match status" value="1"/>
</dbReference>
<dbReference type="RefSeq" id="WP_014368230.1">
    <property type="nucleotide sequence ID" value="NC_016935.1"/>
</dbReference>
<evidence type="ECO:0000313" key="6">
    <source>
        <dbReference type="EMBL" id="AFC27307.1"/>
    </source>
</evidence>
<dbReference type="InterPro" id="IPR009057">
    <property type="entry name" value="Homeodomain-like_sf"/>
</dbReference>
<dbReference type="Proteomes" id="UP000007523">
    <property type="component" value="Chromosome"/>
</dbReference>
<dbReference type="Gene3D" id="1.10.357.10">
    <property type="entry name" value="Tetracycline Repressor, domain 2"/>
    <property type="match status" value="1"/>
</dbReference>
<dbReference type="PANTHER" id="PTHR47506:SF1">
    <property type="entry name" value="HTH-TYPE TRANSCRIPTIONAL REGULATOR YJDC"/>
    <property type="match status" value="1"/>
</dbReference>
<dbReference type="AlphaFoldDB" id="H6NRM5"/>
<sequence>MSRPREFNIECALQQCMEVFWTKGFKATSFEDLTRRTQVKKQSLYCAFDDKRALFLKTLALYREQHAAKMEQFVSQEGSPLQKLEKIRDATFTPSAEGSCRGCFMVNSALEFGISDEEVTRQVEMMFREVERMIEQLIRSGQEQQMITNRHTAEALAAHLTNSLLGARMMEKSGASRERIEAVLRTSFALILP</sequence>
<evidence type="ECO:0000256" key="1">
    <source>
        <dbReference type="ARBA" id="ARBA00023015"/>
    </source>
</evidence>
<dbReference type="GO" id="GO:0003677">
    <property type="term" value="F:DNA binding"/>
    <property type="evidence" value="ECO:0007669"/>
    <property type="project" value="UniProtKB-KW"/>
</dbReference>